<dbReference type="SUPFAM" id="SSF51182">
    <property type="entry name" value="RmlC-like cupins"/>
    <property type="match status" value="1"/>
</dbReference>
<sequence>MRRIKIEAHPDATRLSKLKVNVWPEWEKESSIMPWTYVEAETSYILEGRAIITPEEGEPVEICKGNLVTFPAGMSCVWNIIEPVRKRYRIG</sequence>
<dbReference type="PANTHER" id="PTHR33271">
    <property type="entry name" value="OS04G0445200 PROTEIN"/>
    <property type="match status" value="1"/>
</dbReference>
<dbReference type="PANTHER" id="PTHR33271:SF22">
    <property type="entry name" value="OS04G0445200 PROTEIN"/>
    <property type="match status" value="1"/>
</dbReference>
<evidence type="ECO:0000313" key="3">
    <source>
        <dbReference type="Proteomes" id="UP000483432"/>
    </source>
</evidence>
<dbReference type="Proteomes" id="UP000483432">
    <property type="component" value="Unassembled WGS sequence"/>
</dbReference>
<gene>
    <name evidence="2" type="ORF">GZ085_02745</name>
</gene>
<evidence type="ECO:0000259" key="1">
    <source>
        <dbReference type="Pfam" id="PF05899"/>
    </source>
</evidence>
<dbReference type="Pfam" id="PF05899">
    <property type="entry name" value="Cupin_3"/>
    <property type="match status" value="1"/>
</dbReference>
<dbReference type="CDD" id="cd02227">
    <property type="entry name" value="cupin_TM1112-like"/>
    <property type="match status" value="1"/>
</dbReference>
<evidence type="ECO:0000313" key="2">
    <source>
        <dbReference type="EMBL" id="NDP47307.1"/>
    </source>
</evidence>
<organism evidence="2 3">
    <name type="scientific">Sulfuriferula multivorans</name>
    <dbReference type="NCBI Taxonomy" id="1559896"/>
    <lineage>
        <taxon>Bacteria</taxon>
        <taxon>Pseudomonadati</taxon>
        <taxon>Pseudomonadota</taxon>
        <taxon>Betaproteobacteria</taxon>
        <taxon>Nitrosomonadales</taxon>
        <taxon>Sulfuricellaceae</taxon>
        <taxon>Sulfuriferula</taxon>
    </lineage>
</organism>
<dbReference type="InterPro" id="IPR008579">
    <property type="entry name" value="UGlyAH_Cupin_dom"/>
</dbReference>
<protein>
    <submittedName>
        <fullName evidence="2">Cupin domain-containing protein</fullName>
    </submittedName>
</protein>
<dbReference type="InterPro" id="IPR014710">
    <property type="entry name" value="RmlC-like_jellyroll"/>
</dbReference>
<feature type="domain" description="(S)-ureidoglycine aminohydrolase cupin" evidence="1">
    <location>
        <begin position="16"/>
        <end position="88"/>
    </location>
</feature>
<dbReference type="EMBL" id="JAAFGW010000023">
    <property type="protein sequence ID" value="NDP47307.1"/>
    <property type="molecule type" value="Genomic_DNA"/>
</dbReference>
<name>A0A7C9P6T9_9PROT</name>
<reference evidence="2 3" key="1">
    <citation type="submission" date="2019-09" db="EMBL/GenBank/DDBJ databases">
        <title>H2 Metabolism Revealed by Metagenomic Analysis in Subglacial Sediment of East Antarctica.</title>
        <authorList>
            <person name="Yang Z."/>
            <person name="Zhang Y."/>
            <person name="Lv Y."/>
            <person name="Yan W."/>
            <person name="Xiao X."/>
            <person name="Sun B."/>
            <person name="Ma H."/>
        </authorList>
    </citation>
    <scope>NUCLEOTIDE SEQUENCE [LARGE SCALE GENOMIC DNA]</scope>
    <source>
        <strain evidence="2">Bin2_2</strain>
    </source>
</reference>
<dbReference type="Gene3D" id="2.60.120.10">
    <property type="entry name" value="Jelly Rolls"/>
    <property type="match status" value="1"/>
</dbReference>
<proteinExistence type="predicted"/>
<comment type="caution">
    <text evidence="2">The sequence shown here is derived from an EMBL/GenBank/DDBJ whole genome shotgun (WGS) entry which is preliminary data.</text>
</comment>
<dbReference type="InterPro" id="IPR011051">
    <property type="entry name" value="RmlC_Cupin_sf"/>
</dbReference>
<dbReference type="AlphaFoldDB" id="A0A7C9P6T9"/>
<accession>A0A7C9P6T9</accession>